<evidence type="ECO:0000313" key="2">
    <source>
        <dbReference type="Proteomes" id="UP000643810"/>
    </source>
</evidence>
<proteinExistence type="predicted"/>
<reference evidence="1 2" key="1">
    <citation type="submission" date="2020-08" db="EMBL/GenBank/DDBJ databases">
        <title>Genome public.</title>
        <authorList>
            <person name="Liu C."/>
            <person name="Sun Q."/>
        </authorList>
    </citation>
    <scope>NUCLEOTIDE SEQUENCE [LARGE SCALE GENOMIC DNA]</scope>
    <source>
        <strain evidence="1 2">NSJ-9</strain>
    </source>
</reference>
<gene>
    <name evidence="1" type="ORF">H8R94_09555</name>
</gene>
<dbReference type="EMBL" id="JACOPG010000003">
    <property type="protein sequence ID" value="MBC5686844.1"/>
    <property type="molecule type" value="Genomic_DNA"/>
</dbReference>
<dbReference type="Proteomes" id="UP000643810">
    <property type="component" value="Unassembled WGS sequence"/>
</dbReference>
<protein>
    <submittedName>
        <fullName evidence="1">Cob(I)yrinic acid a,c-diamide adenosyltransferase</fullName>
    </submittedName>
</protein>
<evidence type="ECO:0000313" key="1">
    <source>
        <dbReference type="EMBL" id="MBC5686844.1"/>
    </source>
</evidence>
<keyword evidence="2" id="KW-1185">Reference proteome</keyword>
<accession>A0ABR7GHS8</accession>
<dbReference type="InterPro" id="IPR027417">
    <property type="entry name" value="P-loop_NTPase"/>
</dbReference>
<dbReference type="Gene3D" id="3.40.50.300">
    <property type="entry name" value="P-loop containing nucleotide triphosphate hydrolases"/>
    <property type="match status" value="1"/>
</dbReference>
<comment type="caution">
    <text evidence="1">The sequence shown here is derived from an EMBL/GenBank/DDBJ whole genome shotgun (WGS) entry which is preliminary data.</text>
</comment>
<dbReference type="SUPFAM" id="SSF52540">
    <property type="entry name" value="P-loop containing nucleoside triphosphate hydrolases"/>
    <property type="match status" value="1"/>
</dbReference>
<dbReference type="PANTHER" id="PTHR46638:SF1">
    <property type="entry name" value="CORRINOID ADENOSYLTRANSFERASE"/>
    <property type="match status" value="1"/>
</dbReference>
<dbReference type="PANTHER" id="PTHR46638">
    <property type="entry name" value="CORRINOID ADENOSYLTRANSFERASE"/>
    <property type="match status" value="1"/>
</dbReference>
<sequence length="160" mass="17811">MDKGIIQIYYGEGQGKTSAALGNAIRKASNGQSAYVVQFMKGQLDTEYLTRLEPEVKVFRFERCSEGFDALDEAEKQEQKQNIQNGLNFAKKALVTGQCDMLVLDEVLGLVKEGMATEDQILEVLQAKSLYTDVILTGRDSLPRVFDMADNILNIVPEKV</sequence>
<dbReference type="PIRSF" id="PIRSF015617">
    <property type="entry name" value="Adensltrnsf_CobA"/>
    <property type="match status" value="1"/>
</dbReference>
<name>A0ABR7GHS8_9FIRM</name>
<dbReference type="RefSeq" id="WP_118281735.1">
    <property type="nucleotide sequence ID" value="NZ_JACOPG010000003.1"/>
</dbReference>
<organism evidence="1 2">
    <name type="scientific">Roseburia lenta</name>
    <dbReference type="NCBI Taxonomy" id="2763061"/>
    <lineage>
        <taxon>Bacteria</taxon>
        <taxon>Bacillati</taxon>
        <taxon>Bacillota</taxon>
        <taxon>Clostridia</taxon>
        <taxon>Lachnospirales</taxon>
        <taxon>Lachnospiraceae</taxon>
        <taxon>Roseburia</taxon>
    </lineage>
</organism>
<dbReference type="InterPro" id="IPR003724">
    <property type="entry name" value="CblAdoTrfase_CobA"/>
</dbReference>
<dbReference type="Pfam" id="PF02572">
    <property type="entry name" value="CobA_CobO_BtuR"/>
    <property type="match status" value="1"/>
</dbReference>